<comment type="caution">
    <text evidence="2">The sequence shown here is derived from an EMBL/GenBank/DDBJ whole genome shotgun (WGS) entry which is preliminary data.</text>
</comment>
<evidence type="ECO:0000256" key="1">
    <source>
        <dbReference type="SAM" id="Phobius"/>
    </source>
</evidence>
<feature type="transmembrane region" description="Helical" evidence="1">
    <location>
        <begin position="12"/>
        <end position="32"/>
    </location>
</feature>
<accession>A0A8S1D411</accession>
<dbReference type="EMBL" id="CADEPI010000135">
    <property type="protein sequence ID" value="CAB3376866.1"/>
    <property type="molecule type" value="Genomic_DNA"/>
</dbReference>
<keyword evidence="1" id="KW-1133">Transmembrane helix</keyword>
<dbReference type="Proteomes" id="UP000494165">
    <property type="component" value="Unassembled WGS sequence"/>
</dbReference>
<evidence type="ECO:0000313" key="3">
    <source>
        <dbReference type="Proteomes" id="UP000494165"/>
    </source>
</evidence>
<sequence length="78" mass="9096">MSQVGRFREFLNRNIVAIVSIPTIVLLHWGWLKLQDVEVLIRPEEKRGLPIFEGAKLLETKIEEKLDSWKKAKEDAPK</sequence>
<evidence type="ECO:0000313" key="2">
    <source>
        <dbReference type="EMBL" id="CAB3376866.1"/>
    </source>
</evidence>
<reference evidence="2 3" key="1">
    <citation type="submission" date="2020-04" db="EMBL/GenBank/DDBJ databases">
        <authorList>
            <person name="Alioto T."/>
            <person name="Alioto T."/>
            <person name="Gomez Garrido J."/>
        </authorList>
    </citation>
    <scope>NUCLEOTIDE SEQUENCE [LARGE SCALE GENOMIC DNA]</scope>
</reference>
<organism evidence="2 3">
    <name type="scientific">Cloeon dipterum</name>
    <dbReference type="NCBI Taxonomy" id="197152"/>
    <lineage>
        <taxon>Eukaryota</taxon>
        <taxon>Metazoa</taxon>
        <taxon>Ecdysozoa</taxon>
        <taxon>Arthropoda</taxon>
        <taxon>Hexapoda</taxon>
        <taxon>Insecta</taxon>
        <taxon>Pterygota</taxon>
        <taxon>Palaeoptera</taxon>
        <taxon>Ephemeroptera</taxon>
        <taxon>Pisciforma</taxon>
        <taxon>Baetidae</taxon>
        <taxon>Cloeon</taxon>
    </lineage>
</organism>
<name>A0A8S1D411_9INSE</name>
<keyword evidence="1" id="KW-0812">Transmembrane</keyword>
<gene>
    <name evidence="2" type="ORF">CLODIP_2_CD06057</name>
</gene>
<protein>
    <submittedName>
        <fullName evidence="2">Uncharacterized protein</fullName>
    </submittedName>
</protein>
<keyword evidence="1" id="KW-0472">Membrane</keyword>
<proteinExistence type="predicted"/>
<keyword evidence="3" id="KW-1185">Reference proteome</keyword>
<dbReference type="AlphaFoldDB" id="A0A8S1D411"/>
<dbReference type="OrthoDB" id="6434695at2759"/>